<evidence type="ECO:0000313" key="9">
    <source>
        <dbReference type="EMBL" id="KAK3910208.1"/>
    </source>
</evidence>
<dbReference type="EMBL" id="JAHWGI010000148">
    <property type="protein sequence ID" value="KAK3910208.1"/>
    <property type="molecule type" value="Genomic_DNA"/>
</dbReference>
<keyword evidence="3" id="KW-0805">Transcription regulation</keyword>
<dbReference type="Proteomes" id="UP001219518">
    <property type="component" value="Unassembled WGS sequence"/>
</dbReference>
<sequence length="304" mass="33957">MADAMEDGATQRVTMKQREVMVAFMQDNNALATGRFTTSDGAKQKARLTKEFSDKLNAVADGATKTPDKWMKSWQDWKSDVKKKAGKIKRHFTGTGGGPPCRLQLTPLEEQVIEIMGQGAAQKELQHQQVNNAVELVNPEQIAPGSTVVLHSFLLNEVMDVDVDVMGATTTAVTIPLPKPSPTTSESTELSTEADNESLRSQRKRKKSECRSVSRSMETMENMRNTTEALNRQTNLKETRYQLELRKFELELAREERQARKEEQELELARQSAEASVKVASAMEAMAPAVTAAMQTFQCYLQNK</sequence>
<keyword evidence="10" id="KW-1185">Reference proteome</keyword>
<evidence type="ECO:0000256" key="7">
    <source>
        <dbReference type="SAM" id="MobiDB-lite"/>
    </source>
</evidence>
<reference evidence="9" key="1">
    <citation type="submission" date="2021-07" db="EMBL/GenBank/DDBJ databases">
        <authorList>
            <person name="Catto M.A."/>
            <person name="Jacobson A."/>
            <person name="Kennedy G."/>
            <person name="Labadie P."/>
            <person name="Hunt B.G."/>
            <person name="Srinivasan R."/>
        </authorList>
    </citation>
    <scope>NUCLEOTIDE SEQUENCE</scope>
    <source>
        <strain evidence="9">PL_HMW_Pooled</strain>
        <tissue evidence="9">Head</tissue>
    </source>
</reference>
<dbReference type="AlphaFoldDB" id="A0AAE1GWI8"/>
<dbReference type="PANTHER" id="PTHR23098">
    <property type="entry name" value="AGAP001331-PA-RELATED"/>
    <property type="match status" value="1"/>
</dbReference>
<protein>
    <recommendedName>
        <fullName evidence="2">Regulatory protein zeste</fullName>
    </recommendedName>
</protein>
<reference evidence="9" key="2">
    <citation type="journal article" date="2023" name="BMC Genomics">
        <title>Pest status, molecular evolution, and epigenetic factors derived from the genome assembly of Frankliniella fusca, a thysanopteran phytovirus vector.</title>
        <authorList>
            <person name="Catto M.A."/>
            <person name="Labadie P.E."/>
            <person name="Jacobson A.L."/>
            <person name="Kennedy G.G."/>
            <person name="Srinivasan R."/>
            <person name="Hunt B.G."/>
        </authorList>
    </citation>
    <scope>NUCLEOTIDE SEQUENCE</scope>
    <source>
        <strain evidence="9">PL_HMW_Pooled</strain>
    </source>
</reference>
<dbReference type="InterPro" id="IPR028002">
    <property type="entry name" value="Myb_DNA-bind_5"/>
</dbReference>
<evidence type="ECO:0000256" key="3">
    <source>
        <dbReference type="ARBA" id="ARBA00023015"/>
    </source>
</evidence>
<feature type="compositionally biased region" description="Low complexity" evidence="7">
    <location>
        <begin position="182"/>
        <end position="193"/>
    </location>
</feature>
<evidence type="ECO:0000256" key="2">
    <source>
        <dbReference type="ARBA" id="ARBA00016807"/>
    </source>
</evidence>
<dbReference type="GO" id="GO:0005634">
    <property type="term" value="C:nucleus"/>
    <property type="evidence" value="ECO:0007669"/>
    <property type="project" value="TreeGrafter"/>
</dbReference>
<accession>A0AAE1GWI8</accession>
<comment type="caution">
    <text evidence="9">The sequence shown here is derived from an EMBL/GenBank/DDBJ whole genome shotgun (WGS) entry which is preliminary data.</text>
</comment>
<name>A0AAE1GWI8_9NEOP</name>
<feature type="domain" description="Myb/SANT-like DNA-binding" evidence="8">
    <location>
        <begin position="11"/>
        <end position="85"/>
    </location>
</feature>
<organism evidence="9 10">
    <name type="scientific">Frankliniella fusca</name>
    <dbReference type="NCBI Taxonomy" id="407009"/>
    <lineage>
        <taxon>Eukaryota</taxon>
        <taxon>Metazoa</taxon>
        <taxon>Ecdysozoa</taxon>
        <taxon>Arthropoda</taxon>
        <taxon>Hexapoda</taxon>
        <taxon>Insecta</taxon>
        <taxon>Pterygota</taxon>
        <taxon>Neoptera</taxon>
        <taxon>Paraneoptera</taxon>
        <taxon>Thysanoptera</taxon>
        <taxon>Terebrantia</taxon>
        <taxon>Thripoidea</taxon>
        <taxon>Thripidae</taxon>
        <taxon>Frankliniella</taxon>
    </lineage>
</organism>
<proteinExistence type="predicted"/>
<feature type="region of interest" description="Disordered" evidence="7">
    <location>
        <begin position="176"/>
        <end position="216"/>
    </location>
</feature>
<feature type="coiled-coil region" evidence="6">
    <location>
        <begin position="238"/>
        <end position="276"/>
    </location>
</feature>
<dbReference type="Pfam" id="PF13873">
    <property type="entry name" value="Myb_DNA-bind_5"/>
    <property type="match status" value="1"/>
</dbReference>
<evidence type="ECO:0000256" key="5">
    <source>
        <dbReference type="ARBA" id="ARBA00025466"/>
    </source>
</evidence>
<gene>
    <name evidence="9" type="ORF">KUF71_004082</name>
</gene>
<comment type="function">
    <text evidence="5">Involved in transvection phenomena (= synapsis-dependent gene expression), where the synaptic pairing of chromosomes carrying genes with which zeste interacts influences the expression of these genes. Zeste binds to DNA and stimulates transcription from a nearby promoter.</text>
</comment>
<keyword evidence="4" id="KW-0804">Transcription</keyword>
<evidence type="ECO:0000313" key="10">
    <source>
        <dbReference type="Proteomes" id="UP001219518"/>
    </source>
</evidence>
<dbReference type="PANTHER" id="PTHR23098:SF16">
    <property type="entry name" value="REGULATORY PROTEIN ZESTE"/>
    <property type="match status" value="1"/>
</dbReference>
<evidence type="ECO:0000256" key="6">
    <source>
        <dbReference type="SAM" id="Coils"/>
    </source>
</evidence>
<evidence type="ECO:0000259" key="8">
    <source>
        <dbReference type="Pfam" id="PF13873"/>
    </source>
</evidence>
<evidence type="ECO:0000256" key="1">
    <source>
        <dbReference type="ARBA" id="ARBA00011764"/>
    </source>
</evidence>
<comment type="subunit">
    <text evidence="1">Self-associates forming complexes of several hundred monomers.</text>
</comment>
<keyword evidence="6" id="KW-0175">Coiled coil</keyword>
<evidence type="ECO:0000256" key="4">
    <source>
        <dbReference type="ARBA" id="ARBA00023163"/>
    </source>
</evidence>